<reference evidence="1 2" key="1">
    <citation type="journal article" date="2018" name="Front. Plant Sci.">
        <title>Red Clover (Trifolium pratense) and Zigzag Clover (T. medium) - A Picture of Genomic Similarities and Differences.</title>
        <authorList>
            <person name="Dluhosova J."/>
            <person name="Istvanek J."/>
            <person name="Nedelnik J."/>
            <person name="Repkova J."/>
        </authorList>
    </citation>
    <scope>NUCLEOTIDE SEQUENCE [LARGE SCALE GENOMIC DNA]</scope>
    <source>
        <strain evidence="2">cv. 10/8</strain>
        <tissue evidence="1">Leaf</tissue>
    </source>
</reference>
<dbReference type="EMBL" id="LXQA011145124">
    <property type="protein sequence ID" value="MCI86599.1"/>
    <property type="molecule type" value="Genomic_DNA"/>
</dbReference>
<accession>A0A392VH02</accession>
<feature type="non-terminal residue" evidence="1">
    <location>
        <position position="1"/>
    </location>
</feature>
<name>A0A392VH02_9FABA</name>
<evidence type="ECO:0000313" key="1">
    <source>
        <dbReference type="EMBL" id="MCI86599.1"/>
    </source>
</evidence>
<proteinExistence type="predicted"/>
<evidence type="ECO:0000313" key="2">
    <source>
        <dbReference type="Proteomes" id="UP000265520"/>
    </source>
</evidence>
<organism evidence="1 2">
    <name type="scientific">Trifolium medium</name>
    <dbReference type="NCBI Taxonomy" id="97028"/>
    <lineage>
        <taxon>Eukaryota</taxon>
        <taxon>Viridiplantae</taxon>
        <taxon>Streptophyta</taxon>
        <taxon>Embryophyta</taxon>
        <taxon>Tracheophyta</taxon>
        <taxon>Spermatophyta</taxon>
        <taxon>Magnoliopsida</taxon>
        <taxon>eudicotyledons</taxon>
        <taxon>Gunneridae</taxon>
        <taxon>Pentapetalae</taxon>
        <taxon>rosids</taxon>
        <taxon>fabids</taxon>
        <taxon>Fabales</taxon>
        <taxon>Fabaceae</taxon>
        <taxon>Papilionoideae</taxon>
        <taxon>50 kb inversion clade</taxon>
        <taxon>NPAAA clade</taxon>
        <taxon>Hologalegina</taxon>
        <taxon>IRL clade</taxon>
        <taxon>Trifolieae</taxon>
        <taxon>Trifolium</taxon>
    </lineage>
</organism>
<sequence length="47" mass="5351">PTLTSESKLLLASEALQLQRLKTSELLKNVPEAEHVHSLDYQSIQYQ</sequence>
<dbReference type="Proteomes" id="UP000265520">
    <property type="component" value="Unassembled WGS sequence"/>
</dbReference>
<keyword evidence="2" id="KW-1185">Reference proteome</keyword>
<dbReference type="AlphaFoldDB" id="A0A392VH02"/>
<comment type="caution">
    <text evidence="1">The sequence shown here is derived from an EMBL/GenBank/DDBJ whole genome shotgun (WGS) entry which is preliminary data.</text>
</comment>
<protein>
    <submittedName>
        <fullName evidence="1">Uncharacterized protein</fullName>
    </submittedName>
</protein>